<protein>
    <submittedName>
        <fullName evidence="1">Uncharacterized protein</fullName>
    </submittedName>
</protein>
<proteinExistence type="predicted"/>
<keyword evidence="2" id="KW-1185">Reference proteome</keyword>
<dbReference type="AlphaFoldDB" id="A0AAD9NJV3"/>
<comment type="caution">
    <text evidence="1">The sequence shown here is derived from an EMBL/GenBank/DDBJ whole genome shotgun (WGS) entry which is preliminary data.</text>
</comment>
<reference evidence="1" key="1">
    <citation type="journal article" date="2023" name="Mol. Biol. Evol.">
        <title>Third-Generation Sequencing Reveals the Adaptive Role of the Epigenome in Three Deep-Sea Polychaetes.</title>
        <authorList>
            <person name="Perez M."/>
            <person name="Aroh O."/>
            <person name="Sun Y."/>
            <person name="Lan Y."/>
            <person name="Juniper S.K."/>
            <person name="Young C.R."/>
            <person name="Angers B."/>
            <person name="Qian P.Y."/>
        </authorList>
    </citation>
    <scope>NUCLEOTIDE SEQUENCE</scope>
    <source>
        <strain evidence="1">R07B-5</strain>
    </source>
</reference>
<accession>A0AAD9NJV3</accession>
<name>A0AAD9NJV3_RIDPI</name>
<evidence type="ECO:0000313" key="1">
    <source>
        <dbReference type="EMBL" id="KAK2173017.1"/>
    </source>
</evidence>
<organism evidence="1 2">
    <name type="scientific">Ridgeia piscesae</name>
    <name type="common">Tubeworm</name>
    <dbReference type="NCBI Taxonomy" id="27915"/>
    <lineage>
        <taxon>Eukaryota</taxon>
        <taxon>Metazoa</taxon>
        <taxon>Spiralia</taxon>
        <taxon>Lophotrochozoa</taxon>
        <taxon>Annelida</taxon>
        <taxon>Polychaeta</taxon>
        <taxon>Sedentaria</taxon>
        <taxon>Canalipalpata</taxon>
        <taxon>Sabellida</taxon>
        <taxon>Siboglinidae</taxon>
        <taxon>Ridgeia</taxon>
    </lineage>
</organism>
<sequence length="121" mass="12974">MNACSSNPPTTALTRDTHFVRAGDITDSSVDAVSVEHFPLYDSPTTGIGFTVTLSHLTEASADAVSMEHVLLYDSRLPEVNDKDNALQFCEHDTIPVRPRSLGMVAVVVLSTSQLEVSGQA</sequence>
<evidence type="ECO:0000313" key="2">
    <source>
        <dbReference type="Proteomes" id="UP001209878"/>
    </source>
</evidence>
<gene>
    <name evidence="1" type="ORF">NP493_912g00009</name>
</gene>
<dbReference type="EMBL" id="JAODUO010000911">
    <property type="protein sequence ID" value="KAK2173017.1"/>
    <property type="molecule type" value="Genomic_DNA"/>
</dbReference>
<dbReference type="Proteomes" id="UP001209878">
    <property type="component" value="Unassembled WGS sequence"/>
</dbReference>